<organism evidence="2 3">
    <name type="scientific">Microdochium trichocladiopsis</name>
    <dbReference type="NCBI Taxonomy" id="1682393"/>
    <lineage>
        <taxon>Eukaryota</taxon>
        <taxon>Fungi</taxon>
        <taxon>Dikarya</taxon>
        <taxon>Ascomycota</taxon>
        <taxon>Pezizomycotina</taxon>
        <taxon>Sordariomycetes</taxon>
        <taxon>Xylariomycetidae</taxon>
        <taxon>Xylariales</taxon>
        <taxon>Microdochiaceae</taxon>
        <taxon>Microdochium</taxon>
    </lineage>
</organism>
<feature type="compositionally biased region" description="Acidic residues" evidence="1">
    <location>
        <begin position="474"/>
        <end position="484"/>
    </location>
</feature>
<feature type="compositionally biased region" description="Basic residues" evidence="1">
    <location>
        <begin position="205"/>
        <end position="214"/>
    </location>
</feature>
<feature type="region of interest" description="Disordered" evidence="1">
    <location>
        <begin position="447"/>
        <end position="1372"/>
    </location>
</feature>
<feature type="region of interest" description="Disordered" evidence="1">
    <location>
        <begin position="1603"/>
        <end position="1631"/>
    </location>
</feature>
<evidence type="ECO:0000256" key="1">
    <source>
        <dbReference type="SAM" id="MobiDB-lite"/>
    </source>
</evidence>
<feature type="compositionally biased region" description="Polar residues" evidence="1">
    <location>
        <begin position="896"/>
        <end position="906"/>
    </location>
</feature>
<feature type="compositionally biased region" description="Basic residues" evidence="1">
    <location>
        <begin position="234"/>
        <end position="244"/>
    </location>
</feature>
<feature type="compositionally biased region" description="Low complexity" evidence="1">
    <location>
        <begin position="1431"/>
        <end position="1442"/>
    </location>
</feature>
<comment type="caution">
    <text evidence="2">The sequence shown here is derived from an EMBL/GenBank/DDBJ whole genome shotgun (WGS) entry which is preliminary data.</text>
</comment>
<feature type="compositionally biased region" description="Polar residues" evidence="1">
    <location>
        <begin position="224"/>
        <end position="233"/>
    </location>
</feature>
<feature type="compositionally biased region" description="Polar residues" evidence="1">
    <location>
        <begin position="453"/>
        <end position="473"/>
    </location>
</feature>
<feature type="compositionally biased region" description="Polar residues" evidence="1">
    <location>
        <begin position="1611"/>
        <end position="1622"/>
    </location>
</feature>
<feature type="compositionally biased region" description="Basic and acidic residues" evidence="1">
    <location>
        <begin position="852"/>
        <end position="861"/>
    </location>
</feature>
<feature type="compositionally biased region" description="Acidic residues" evidence="1">
    <location>
        <begin position="1519"/>
        <end position="1536"/>
    </location>
</feature>
<feature type="compositionally biased region" description="Acidic residues" evidence="1">
    <location>
        <begin position="575"/>
        <end position="584"/>
    </location>
</feature>
<feature type="compositionally biased region" description="Polar residues" evidence="1">
    <location>
        <begin position="504"/>
        <end position="514"/>
    </location>
</feature>
<dbReference type="GeneID" id="70192700"/>
<accession>A0A9P9BVV8</accession>
<feature type="compositionally biased region" description="Polar residues" evidence="1">
    <location>
        <begin position="1118"/>
        <end position="1129"/>
    </location>
</feature>
<feature type="compositionally biased region" description="Basic and acidic residues" evidence="1">
    <location>
        <begin position="1093"/>
        <end position="1103"/>
    </location>
</feature>
<feature type="compositionally biased region" description="Basic and acidic residues" evidence="1">
    <location>
        <begin position="1136"/>
        <end position="1151"/>
    </location>
</feature>
<feature type="compositionally biased region" description="Low complexity" evidence="1">
    <location>
        <begin position="1167"/>
        <end position="1178"/>
    </location>
</feature>
<feature type="compositionally biased region" description="Basic and acidic residues" evidence="1">
    <location>
        <begin position="1339"/>
        <end position="1353"/>
    </location>
</feature>
<feature type="region of interest" description="Disordered" evidence="1">
    <location>
        <begin position="1"/>
        <end position="280"/>
    </location>
</feature>
<feature type="compositionally biased region" description="Low complexity" evidence="1">
    <location>
        <begin position="41"/>
        <end position="57"/>
    </location>
</feature>
<dbReference type="EMBL" id="JAGTJQ010000001">
    <property type="protein sequence ID" value="KAH7040152.1"/>
    <property type="molecule type" value="Genomic_DNA"/>
</dbReference>
<protein>
    <submittedName>
        <fullName evidence="2">Uncharacterized protein</fullName>
    </submittedName>
</protein>
<reference evidence="2" key="1">
    <citation type="journal article" date="2021" name="Nat. Commun.">
        <title>Genetic determinants of endophytism in the Arabidopsis root mycobiome.</title>
        <authorList>
            <person name="Mesny F."/>
            <person name="Miyauchi S."/>
            <person name="Thiergart T."/>
            <person name="Pickel B."/>
            <person name="Atanasova L."/>
            <person name="Karlsson M."/>
            <person name="Huettel B."/>
            <person name="Barry K.W."/>
            <person name="Haridas S."/>
            <person name="Chen C."/>
            <person name="Bauer D."/>
            <person name="Andreopoulos W."/>
            <person name="Pangilinan J."/>
            <person name="LaButti K."/>
            <person name="Riley R."/>
            <person name="Lipzen A."/>
            <person name="Clum A."/>
            <person name="Drula E."/>
            <person name="Henrissat B."/>
            <person name="Kohler A."/>
            <person name="Grigoriev I.V."/>
            <person name="Martin F.M."/>
            <person name="Hacquard S."/>
        </authorList>
    </citation>
    <scope>NUCLEOTIDE SEQUENCE</scope>
    <source>
        <strain evidence="2">MPI-CAGE-CH-0230</strain>
    </source>
</reference>
<feature type="compositionally biased region" description="Basic residues" evidence="1">
    <location>
        <begin position="58"/>
        <end position="68"/>
    </location>
</feature>
<feature type="region of interest" description="Disordered" evidence="1">
    <location>
        <begin position="305"/>
        <end position="402"/>
    </location>
</feature>
<name>A0A9P9BVV8_9PEZI</name>
<evidence type="ECO:0000313" key="2">
    <source>
        <dbReference type="EMBL" id="KAH7040152.1"/>
    </source>
</evidence>
<evidence type="ECO:0000313" key="3">
    <source>
        <dbReference type="Proteomes" id="UP000756346"/>
    </source>
</evidence>
<proteinExistence type="predicted"/>
<feature type="region of interest" description="Disordered" evidence="1">
    <location>
        <begin position="1508"/>
        <end position="1551"/>
    </location>
</feature>
<feature type="compositionally biased region" description="Acidic residues" evidence="1">
    <location>
        <begin position="947"/>
        <end position="963"/>
    </location>
</feature>
<gene>
    <name evidence="2" type="ORF">B0I36DRAFT_6482</name>
</gene>
<feature type="compositionally biased region" description="Basic and acidic residues" evidence="1">
    <location>
        <begin position="914"/>
        <end position="929"/>
    </location>
</feature>
<dbReference type="RefSeq" id="XP_046018207.1">
    <property type="nucleotide sequence ID" value="XM_046163154.1"/>
</dbReference>
<sequence>MADATLLLDDPLSSPDPLADEIPSSVQSKTRRIAMPHHDYSMAAARSSSPMKSPSRSSAKRRSVSPRKRTFELDVGNESTPQRILVTVEADETMRSGVNRRLFPPSSPTRKIVRAEETTTRKVPLRGLSDDEGLGDDTAVTPRKRSRPRKSNGTPVPRPRKRAGTPLKPATDATRPRLELPSDASMFSDVNLGNDTDIRGSTPKPKPRARKTPAKRAPTPGAVPSSQVPTSKQRTGKKRGRPRKALMPEEVAEFAIAGSELDQPETAIADPEPMSMDDVSVTGEVRSSIENADDVDPIEHDELELQDGIAIDDDDPPSRLASERDDSVTPVPPELTILEPVFGDLVIPNRPPSEEGQPSSIHQEEAESVGVPLSDGYAPLLEPEDDGVSDVGTVESANPARQDTLTHASDFSMIAVESLPSFQASFQASFHGNLSRISEVQDEPAELGEATNMMINQTLETLRRSIQNETSADNSDEEGGDEDAVMQSGRRASPSGLSAEKQAPGSQSRMRNAWSSSPSGSPRRRKSIPLSRQVFSGKARQTDDSFSSIPDSILQAATPARFRPQQADVGQQSLDGEDQYEDSFSEIPEAILEAATPAAARQRTRDFPSGLQSSPMTRDISPEIDTGSARQSNRLPTPDDTSSSNVEPRRLVPDDQAPTAEQRPDQIAQSKSQIPSSPPNIVVQRLESLEARASSQRRDPHREIPESPQMPSFSETDQGEPPRNLEPPPSSRRPTLSPIVRVARTLQSVMSDKSSPEGLESNLGSPFRGSHSRQSSITKSPTRNASELFGRSTNNQMPPFASASSRENRQSISQSARSGSQHDRTRSLDNLFGPQINTERQDPNARLQAPASKERTPERRGSVPSGPMSSSTKSLLPSDDRMSWVAEDSPLRARSITRQSITQALRESSLAASRKRDSLRKSPPERSVEMNRGPSSSPQRPDPPITNEEDDILLDAADDDIWDFEASRPESRQVTASAVPRNPHRMSDEPRRGKIPSPWSSHGRHNMDQEEIDSPSQILLDESPQKRLGPSAPEYAQNEEHRTFQRSVSEEEEEDEEEEGLPSPPRSQQQGRASETAKDTGGSEYSLLQDQDDAGRMPSERSVESVNVEEYSLIAPQLRQTGARKNSAQPVMADGGDEHSLVARDNEEHPDPPPAKSRFFGGFDIMSFFSSPSALPSAKDPKPTSSNGETAKPKGLPSMPPQDLPGLQPQKAQSSLWATGLFPSIAQKEFRPSPERGNTLFSSSAPASSARVDPDTSPTPTPRSRDLPSTPERQAFPTIEQKRDFTPRSGQNGSALFTGRAAPAPTLPAIRVPSTVAFLNPSNSRQDHDTSIATEDSEYERVPPREIPSRWDKTLSPSKSSFRSPMKPTTPGRVVAFTKNVVFPDPPSNGDLPRKANAPAPDNTSRHVFLQPPPQLLQPRLSGQENELRSRSAANAAAARVQRPQREAPVDDDGMRISVPPRTGAAETNRFPQPKAFALTGTSWTKAHWVRFDEILQLRRKNVQQFRRDHPYASSPGDFADDPIDCNDDGNYDDEQASSRPTSRGGKILGKQVSGQGASMLIESWHLEVIKAFMQEIDPCPWDEMVLAKRLFALIVGEERRRNGAVKPSATRASAQMTSGQRVNLGARHRA</sequence>
<feature type="compositionally biased region" description="Acidic residues" evidence="1">
    <location>
        <begin position="1050"/>
        <end position="1060"/>
    </location>
</feature>
<feature type="compositionally biased region" description="Acidic residues" evidence="1">
    <location>
        <begin position="305"/>
        <end position="315"/>
    </location>
</feature>
<feature type="compositionally biased region" description="Low complexity" evidence="1">
    <location>
        <begin position="1"/>
        <end position="17"/>
    </location>
</feature>
<dbReference type="OrthoDB" id="3946221at2759"/>
<keyword evidence="3" id="KW-1185">Reference proteome</keyword>
<feature type="compositionally biased region" description="Basic and acidic residues" evidence="1">
    <location>
        <begin position="696"/>
        <end position="705"/>
    </location>
</feature>
<feature type="compositionally biased region" description="Basic and acidic residues" evidence="1">
    <location>
        <begin position="1444"/>
        <end position="1455"/>
    </location>
</feature>
<dbReference type="Proteomes" id="UP000756346">
    <property type="component" value="Unassembled WGS sequence"/>
</dbReference>
<feature type="compositionally biased region" description="Low complexity" evidence="1">
    <location>
        <begin position="586"/>
        <end position="601"/>
    </location>
</feature>
<feature type="compositionally biased region" description="Polar residues" evidence="1">
    <location>
        <begin position="628"/>
        <end position="646"/>
    </location>
</feature>
<feature type="compositionally biased region" description="Polar residues" evidence="1">
    <location>
        <begin position="772"/>
        <end position="819"/>
    </location>
</feature>
<feature type="region of interest" description="Disordered" evidence="1">
    <location>
        <begin position="1384"/>
        <end position="1473"/>
    </location>
</feature>